<comment type="caution">
    <text evidence="2">The sequence shown here is derived from an EMBL/GenBank/DDBJ whole genome shotgun (WGS) entry which is preliminary data.</text>
</comment>
<dbReference type="EMBL" id="VFNX01000002">
    <property type="protein sequence ID" value="TQK86163.1"/>
    <property type="molecule type" value="Genomic_DNA"/>
</dbReference>
<evidence type="ECO:0000313" key="3">
    <source>
        <dbReference type="Proteomes" id="UP000318103"/>
    </source>
</evidence>
<sequence length="250" mass="26695">MTSLARSVSSGGVRPGCVCRAWAAGSSSMPLAPARSAARWSWRSTARRVRLFTCADDIRSGPAPGGRTHVRRALDRLGVARRRRPQAGWPCRCGSGDGQRTRPVRIGYVFTALSSAALACAELSLAPAEALHRLDHLTEATEQTITTCIYCFYDPTRAPAKSASPATCPSRRRPSRSAPAANWSSTPTTPATSSSVPCARPAARTTSPCSSPASCSERGARPTCPSPAELRRDIRHNARTSRRYGVTEST</sequence>
<evidence type="ECO:0000313" key="2">
    <source>
        <dbReference type="EMBL" id="TQK86163.1"/>
    </source>
</evidence>
<organism evidence="2 3">
    <name type="scientific">Streptomyces puniciscabiei</name>
    <dbReference type="NCBI Taxonomy" id="164348"/>
    <lineage>
        <taxon>Bacteria</taxon>
        <taxon>Bacillati</taxon>
        <taxon>Actinomycetota</taxon>
        <taxon>Actinomycetes</taxon>
        <taxon>Kitasatosporales</taxon>
        <taxon>Streptomycetaceae</taxon>
        <taxon>Streptomyces</taxon>
    </lineage>
</organism>
<dbReference type="AlphaFoldDB" id="A0A542TH60"/>
<gene>
    <name evidence="2" type="ORF">FB563_6258</name>
</gene>
<keyword evidence="3" id="KW-1185">Reference proteome</keyword>
<evidence type="ECO:0000256" key="1">
    <source>
        <dbReference type="SAM" id="MobiDB-lite"/>
    </source>
</evidence>
<feature type="compositionally biased region" description="Low complexity" evidence="1">
    <location>
        <begin position="176"/>
        <end position="216"/>
    </location>
</feature>
<name>A0A542TH60_9ACTN</name>
<dbReference type="Proteomes" id="UP000318103">
    <property type="component" value="Unassembled WGS sequence"/>
</dbReference>
<accession>A0A542TH60</accession>
<reference evidence="2 3" key="1">
    <citation type="submission" date="2019-06" db="EMBL/GenBank/DDBJ databases">
        <title>Sequencing the genomes of 1000 actinobacteria strains.</title>
        <authorList>
            <person name="Klenk H.-P."/>
        </authorList>
    </citation>
    <scope>NUCLEOTIDE SEQUENCE [LARGE SCALE GENOMIC DNA]</scope>
    <source>
        <strain evidence="2 3">DSM 41929</strain>
    </source>
</reference>
<protein>
    <submittedName>
        <fullName evidence="2">Uncharacterized protein</fullName>
    </submittedName>
</protein>
<feature type="region of interest" description="Disordered" evidence="1">
    <location>
        <begin position="162"/>
        <end position="250"/>
    </location>
</feature>
<proteinExistence type="predicted"/>